<dbReference type="InterPro" id="IPR038765">
    <property type="entry name" value="Papain-like_cys_pep_sf"/>
</dbReference>
<accession>A0A3N7JYE2</accession>
<dbReference type="InterPro" id="IPR013589">
    <property type="entry name" value="Bac_transglu_N"/>
</dbReference>
<dbReference type="InterPro" id="IPR002931">
    <property type="entry name" value="Transglutaminase-like"/>
</dbReference>
<dbReference type="Pfam" id="PF01841">
    <property type="entry name" value="Transglut_core"/>
    <property type="match status" value="1"/>
</dbReference>
<dbReference type="Pfam" id="PF08379">
    <property type="entry name" value="Bact_transglu_N"/>
    <property type="match status" value="1"/>
</dbReference>
<reference evidence="2 3" key="2">
    <citation type="submission" date="2018-12" db="EMBL/GenBank/DDBJ databases">
        <title>Rhizobacter gummiphilus sp. nov., a rubber-degrading bacterium isolated from the soil of a botanical garden in Japan.</title>
        <authorList>
            <person name="Shunsuke S.S."/>
        </authorList>
    </citation>
    <scope>NUCLEOTIDE SEQUENCE [LARGE SCALE GENOMIC DNA]</scope>
    <source>
        <strain evidence="2 3">S-16</strain>
    </source>
</reference>
<dbReference type="PANTHER" id="PTHR33490">
    <property type="entry name" value="BLR5614 PROTEIN-RELATED"/>
    <property type="match status" value="1"/>
</dbReference>
<comment type="caution">
    <text evidence="2">The sequence shown here is derived from an EMBL/GenBank/DDBJ whole genome shotgun (WGS) entry which is preliminary data.</text>
</comment>
<evidence type="ECO:0000313" key="3">
    <source>
        <dbReference type="Proteomes" id="UP000267464"/>
    </source>
</evidence>
<dbReference type="Proteomes" id="UP000267464">
    <property type="component" value="Unassembled WGS sequence"/>
</dbReference>
<dbReference type="EMBL" id="QUSW01000004">
    <property type="protein sequence ID" value="RQP23875.1"/>
    <property type="molecule type" value="Genomic_DNA"/>
</dbReference>
<dbReference type="SUPFAM" id="SSF54001">
    <property type="entry name" value="Cysteine proteinases"/>
    <property type="match status" value="1"/>
</dbReference>
<gene>
    <name evidence="2" type="ORF">DZC73_17330</name>
</gene>
<organism evidence="2 3">
    <name type="scientific">Piscinibacter terrae</name>
    <dbReference type="NCBI Taxonomy" id="2496871"/>
    <lineage>
        <taxon>Bacteria</taxon>
        <taxon>Pseudomonadati</taxon>
        <taxon>Pseudomonadota</taxon>
        <taxon>Betaproteobacteria</taxon>
        <taxon>Burkholderiales</taxon>
        <taxon>Sphaerotilaceae</taxon>
        <taxon>Piscinibacter</taxon>
    </lineage>
</organism>
<dbReference type="RefSeq" id="WP_124541607.1">
    <property type="nucleotide sequence ID" value="NZ_QUSW01000004.1"/>
</dbReference>
<protein>
    <submittedName>
        <fullName evidence="2">Transglutaminase family protein</fullName>
    </submittedName>
</protein>
<dbReference type="OrthoDB" id="5438043at2"/>
<evidence type="ECO:0000313" key="2">
    <source>
        <dbReference type="EMBL" id="RQP23875.1"/>
    </source>
</evidence>
<dbReference type="PANTHER" id="PTHR33490:SF6">
    <property type="entry name" value="SLL1049 PROTEIN"/>
    <property type="match status" value="1"/>
</dbReference>
<dbReference type="SMART" id="SM00460">
    <property type="entry name" value="TGc"/>
    <property type="match status" value="1"/>
</dbReference>
<reference evidence="2 3" key="1">
    <citation type="submission" date="2018-08" db="EMBL/GenBank/DDBJ databases">
        <authorList>
            <person name="Khan S.A."/>
            <person name="Jeon C.O."/>
            <person name="Chun B.H."/>
            <person name="Jeong S.E."/>
        </authorList>
    </citation>
    <scope>NUCLEOTIDE SEQUENCE [LARGE SCALE GENOMIC DNA]</scope>
    <source>
        <strain evidence="2 3">S-16</strain>
    </source>
</reference>
<name>A0A3N7JYE2_9BURK</name>
<dbReference type="Gene3D" id="3.10.620.30">
    <property type="match status" value="1"/>
</dbReference>
<sequence>MKLRIEHETHYEYSTPLHYSLQSLRLTPQPSEHQTVVHWTLHAPGKLYPQRDGYGNESHTWSIARRLWRGVIKATGLVVTHASPWLDDDAACPPPMVYLRSTALTAENAGLKELGMGVFDDGVTEASALELAGRVFERITYKAGETTVETSAADALELGAGVCQDQAHVTIAACRANGIPARYVSGYFYAPDSPALASHAWIDVCADVAARRWLSVDITHRCLMDERHVRLAVGPDYAACLPIRGVRHGGGKEAMRVNVAIRSGDS</sequence>
<feature type="domain" description="Transglutaminase-like" evidence="1">
    <location>
        <begin position="155"/>
        <end position="220"/>
    </location>
</feature>
<evidence type="ECO:0000259" key="1">
    <source>
        <dbReference type="SMART" id="SM00460"/>
    </source>
</evidence>
<dbReference type="AlphaFoldDB" id="A0A3N7JYE2"/>
<proteinExistence type="predicted"/>
<keyword evidence="3" id="KW-1185">Reference proteome</keyword>